<dbReference type="PANTHER" id="PTHR23131">
    <property type="entry name" value="ENDORIBONUCLEASE LACTB2"/>
    <property type="match status" value="1"/>
</dbReference>
<dbReference type="Proteomes" id="UP000262004">
    <property type="component" value="Chromosome"/>
</dbReference>
<comment type="cofactor">
    <cofactor evidence="1">
        <name>Zn(2+)</name>
        <dbReference type="ChEBI" id="CHEBI:29105"/>
    </cofactor>
</comment>
<dbReference type="GO" id="GO:0017001">
    <property type="term" value="P:antibiotic catabolic process"/>
    <property type="evidence" value="ECO:0007669"/>
    <property type="project" value="InterPro"/>
</dbReference>
<dbReference type="AlphaFoldDB" id="A0A2Z6DXP4"/>
<evidence type="ECO:0000256" key="3">
    <source>
        <dbReference type="ARBA" id="ARBA00022801"/>
    </source>
</evidence>
<dbReference type="GO" id="GO:0008270">
    <property type="term" value="F:zinc ion binding"/>
    <property type="evidence" value="ECO:0007669"/>
    <property type="project" value="InterPro"/>
</dbReference>
<protein>
    <submittedName>
        <fullName evidence="6">MBL fold metallo-hydrolase</fullName>
    </submittedName>
</protein>
<name>A0A2Z6DXP4_HYDTE</name>
<keyword evidence="4" id="KW-0862">Zinc</keyword>
<dbReference type="EMBL" id="AP018558">
    <property type="protein sequence ID" value="BBD77266.1"/>
    <property type="molecule type" value="Genomic_DNA"/>
</dbReference>
<keyword evidence="2" id="KW-0479">Metal-binding</keyword>
<dbReference type="GO" id="GO:0008800">
    <property type="term" value="F:beta-lactamase activity"/>
    <property type="evidence" value="ECO:0007669"/>
    <property type="project" value="InterPro"/>
</dbReference>
<evidence type="ECO:0000259" key="5">
    <source>
        <dbReference type="SMART" id="SM00849"/>
    </source>
</evidence>
<dbReference type="InterPro" id="IPR050662">
    <property type="entry name" value="Sec-metab_biosynth-thioest"/>
</dbReference>
<gene>
    <name evidence="6" type="ORF">HPTL_1002</name>
</gene>
<dbReference type="CDD" id="cd06262">
    <property type="entry name" value="metallo-hydrolase-like_MBL-fold"/>
    <property type="match status" value="1"/>
</dbReference>
<reference evidence="6 7" key="1">
    <citation type="submission" date="2018-04" db="EMBL/GenBank/DDBJ databases">
        <title>Complete genome sequence of Hydrogenophilus thermoluteolus TH-1.</title>
        <authorList>
            <person name="Arai H."/>
        </authorList>
    </citation>
    <scope>NUCLEOTIDE SEQUENCE [LARGE SCALE GENOMIC DNA]</scope>
    <source>
        <strain evidence="6 7">TH-1</strain>
    </source>
</reference>
<dbReference type="Gene3D" id="3.60.15.10">
    <property type="entry name" value="Ribonuclease Z/Hydroxyacylglutathione hydrolase-like"/>
    <property type="match status" value="1"/>
</dbReference>
<evidence type="ECO:0000256" key="1">
    <source>
        <dbReference type="ARBA" id="ARBA00001947"/>
    </source>
</evidence>
<dbReference type="PROSITE" id="PS00743">
    <property type="entry name" value="BETA_LACTAMASE_B_1"/>
    <property type="match status" value="1"/>
</dbReference>
<dbReference type="InterPro" id="IPR001018">
    <property type="entry name" value="Beta-lactamase_class-B_CS"/>
</dbReference>
<organism evidence="6 7">
    <name type="scientific">Hydrogenophilus thermoluteolus</name>
    <name type="common">Pseudomonas hydrogenothermophila</name>
    <dbReference type="NCBI Taxonomy" id="297"/>
    <lineage>
        <taxon>Bacteria</taxon>
        <taxon>Pseudomonadati</taxon>
        <taxon>Pseudomonadota</taxon>
        <taxon>Hydrogenophilia</taxon>
        <taxon>Hydrogenophilales</taxon>
        <taxon>Hydrogenophilaceae</taxon>
        <taxon>Hydrogenophilus</taxon>
    </lineage>
</organism>
<dbReference type="OrthoDB" id="2971563at2"/>
<dbReference type="KEGG" id="htl:HPTL_1002"/>
<feature type="domain" description="Metallo-beta-lactamase" evidence="5">
    <location>
        <begin position="18"/>
        <end position="203"/>
    </location>
</feature>
<dbReference type="PANTHER" id="PTHR23131:SF0">
    <property type="entry name" value="ENDORIBONUCLEASE LACTB2"/>
    <property type="match status" value="1"/>
</dbReference>
<sequence>MTASLPESIQVLERGWLSSNSVLLFDGETATLVDSGYVTEAGETVAMLNAALRGRTLTRLINTHSHSDHIGGNAAVQRAFGCRIAVPEALAPIVARWDRTALLLDVAGQNAEPFSVDETIAPGDTFVAGGLCWEAIAAPGHDATALVFYNREHGVLLSGDALWADGFGILFGNVLGSHDALPDARNTLKRLQSLAVQWVIPGHGAPFQDFAGALDRAWGRLEAFAKEPKRIARNALRACFAFYLLEHRRLTRDAIHSALATIPLFVQANDRFLHQSPEALTEWVAAALVAAGRARWEGETLVALIS</sequence>
<dbReference type="SMART" id="SM00849">
    <property type="entry name" value="Lactamase_B"/>
    <property type="match status" value="1"/>
</dbReference>
<dbReference type="RefSeq" id="WP_119335018.1">
    <property type="nucleotide sequence ID" value="NZ_AP018558.1"/>
</dbReference>
<proteinExistence type="predicted"/>
<evidence type="ECO:0000256" key="2">
    <source>
        <dbReference type="ARBA" id="ARBA00022723"/>
    </source>
</evidence>
<dbReference type="SUPFAM" id="SSF56281">
    <property type="entry name" value="Metallo-hydrolase/oxidoreductase"/>
    <property type="match status" value="1"/>
</dbReference>
<dbReference type="Pfam" id="PF00753">
    <property type="entry name" value="Lactamase_B"/>
    <property type="match status" value="1"/>
</dbReference>
<evidence type="ECO:0000313" key="6">
    <source>
        <dbReference type="EMBL" id="BBD77266.1"/>
    </source>
</evidence>
<evidence type="ECO:0000256" key="4">
    <source>
        <dbReference type="ARBA" id="ARBA00022833"/>
    </source>
</evidence>
<dbReference type="InterPro" id="IPR036866">
    <property type="entry name" value="RibonucZ/Hydroxyglut_hydro"/>
</dbReference>
<keyword evidence="3 6" id="KW-0378">Hydrolase</keyword>
<accession>A0A2Z6DXP4</accession>
<keyword evidence="7" id="KW-1185">Reference proteome</keyword>
<dbReference type="InterPro" id="IPR001279">
    <property type="entry name" value="Metallo-B-lactamas"/>
</dbReference>
<evidence type="ECO:0000313" key="7">
    <source>
        <dbReference type="Proteomes" id="UP000262004"/>
    </source>
</evidence>